<dbReference type="EMBL" id="KV425554">
    <property type="protein sequence ID" value="KZT29460.1"/>
    <property type="molecule type" value="Genomic_DNA"/>
</dbReference>
<evidence type="ECO:0000256" key="1">
    <source>
        <dbReference type="SAM" id="MobiDB-lite"/>
    </source>
</evidence>
<dbReference type="Proteomes" id="UP000076761">
    <property type="component" value="Unassembled WGS sequence"/>
</dbReference>
<reference evidence="2 3" key="1">
    <citation type="journal article" date="2016" name="Mol. Biol. Evol.">
        <title>Comparative Genomics of Early-Diverging Mushroom-Forming Fungi Provides Insights into the Origins of Lignocellulose Decay Capabilities.</title>
        <authorList>
            <person name="Nagy L.G."/>
            <person name="Riley R."/>
            <person name="Tritt A."/>
            <person name="Adam C."/>
            <person name="Daum C."/>
            <person name="Floudas D."/>
            <person name="Sun H."/>
            <person name="Yadav J.S."/>
            <person name="Pangilinan J."/>
            <person name="Larsson K.H."/>
            <person name="Matsuura K."/>
            <person name="Barry K."/>
            <person name="Labutti K."/>
            <person name="Kuo R."/>
            <person name="Ohm R.A."/>
            <person name="Bhattacharya S.S."/>
            <person name="Shirouzu T."/>
            <person name="Yoshinaga Y."/>
            <person name="Martin F.M."/>
            <person name="Grigoriev I.V."/>
            <person name="Hibbett D.S."/>
        </authorList>
    </citation>
    <scope>NUCLEOTIDE SEQUENCE [LARGE SCALE GENOMIC DNA]</scope>
    <source>
        <strain evidence="2 3">HHB14362 ss-1</strain>
    </source>
</reference>
<accession>A0A165VC34</accession>
<evidence type="ECO:0000313" key="3">
    <source>
        <dbReference type="Proteomes" id="UP000076761"/>
    </source>
</evidence>
<protein>
    <submittedName>
        <fullName evidence="2">Uncharacterized protein</fullName>
    </submittedName>
</protein>
<sequence length="299" mass="32907">MSTTLNTSFIYTGGTRMTRPLPPLPSNAFIDVGATDATRPMLANGDFDALYGMKITPERFIQPLDELSPMREQITNGWGLSTQPAIRQPKPVRCWDARPKWLDEYGCTYVQATLPRVEEIVEALPAFECATSVLDEALDQMENERMLAEVNSLPMSEPRTRPSAFIFNPFGDIDDIDAFGPPLTMADINGSIANVEDDQDDPSPVTPPWACIDSTVSTAKSDRNGSVSFASGATNTQRPRDTKTIKKGIVKHAKELAAPLIAYLRERTRKREIRRRAKALALSINGASHAEVGQTGVRL</sequence>
<dbReference type="AlphaFoldDB" id="A0A165VC34"/>
<gene>
    <name evidence="2" type="ORF">NEOLEDRAFT_602547</name>
</gene>
<dbReference type="InParanoid" id="A0A165VC34"/>
<evidence type="ECO:0000313" key="2">
    <source>
        <dbReference type="EMBL" id="KZT29460.1"/>
    </source>
</evidence>
<dbReference type="OrthoDB" id="3326954at2759"/>
<keyword evidence="3" id="KW-1185">Reference proteome</keyword>
<feature type="compositionally biased region" description="Polar residues" evidence="1">
    <location>
        <begin position="219"/>
        <end position="237"/>
    </location>
</feature>
<name>A0A165VC34_9AGAM</name>
<proteinExistence type="predicted"/>
<organism evidence="2 3">
    <name type="scientific">Neolentinus lepideus HHB14362 ss-1</name>
    <dbReference type="NCBI Taxonomy" id="1314782"/>
    <lineage>
        <taxon>Eukaryota</taxon>
        <taxon>Fungi</taxon>
        <taxon>Dikarya</taxon>
        <taxon>Basidiomycota</taxon>
        <taxon>Agaricomycotina</taxon>
        <taxon>Agaricomycetes</taxon>
        <taxon>Gloeophyllales</taxon>
        <taxon>Gloeophyllaceae</taxon>
        <taxon>Neolentinus</taxon>
    </lineage>
</organism>
<feature type="region of interest" description="Disordered" evidence="1">
    <location>
        <begin position="219"/>
        <end position="244"/>
    </location>
</feature>